<dbReference type="GO" id="GO:0000470">
    <property type="term" value="P:maturation of LSU-rRNA"/>
    <property type="evidence" value="ECO:0007669"/>
    <property type="project" value="TreeGrafter"/>
</dbReference>
<feature type="domain" description="DM2" evidence="3">
    <location>
        <begin position="565"/>
        <end position="642"/>
    </location>
</feature>
<feature type="compositionally biased region" description="Low complexity" evidence="1">
    <location>
        <begin position="146"/>
        <end position="156"/>
    </location>
</feature>
<evidence type="ECO:0000259" key="2">
    <source>
        <dbReference type="PROSITE" id="PS50833"/>
    </source>
</evidence>
<dbReference type="GO" id="GO:0005730">
    <property type="term" value="C:nucleolus"/>
    <property type="evidence" value="ECO:0007669"/>
    <property type="project" value="TreeGrafter"/>
</dbReference>
<reference evidence="4 5" key="1">
    <citation type="submission" date="2017-05" db="EMBL/GenBank/DDBJ databases">
        <title>The Genome Sequence of Tsuchiyaea wingfieldii DSM 27421.</title>
        <authorList>
            <person name="Cuomo C."/>
            <person name="Passer A."/>
            <person name="Billmyre B."/>
            <person name="Heitman J."/>
        </authorList>
    </citation>
    <scope>NUCLEOTIDE SEQUENCE [LARGE SCALE GENOMIC DNA]</scope>
    <source>
        <strain evidence="4 5">DSM 27421</strain>
    </source>
</reference>
<keyword evidence="5" id="KW-1185">Reference proteome</keyword>
<evidence type="ECO:0000313" key="5">
    <source>
        <dbReference type="Proteomes" id="UP000322245"/>
    </source>
</evidence>
<dbReference type="Pfam" id="PF02201">
    <property type="entry name" value="SWIB"/>
    <property type="match status" value="1"/>
</dbReference>
<name>A0A5D3AV13_9TREE</name>
<dbReference type="PROSITE" id="PS51925">
    <property type="entry name" value="SWIB_MDM2"/>
    <property type="match status" value="1"/>
</dbReference>
<dbReference type="InterPro" id="IPR044281">
    <property type="entry name" value="IMP4/RPF1"/>
</dbReference>
<dbReference type="SMART" id="SM00151">
    <property type="entry name" value="SWIB"/>
    <property type="match status" value="1"/>
</dbReference>
<proteinExistence type="predicted"/>
<dbReference type="InterPro" id="IPR036885">
    <property type="entry name" value="SWIB_MDM2_dom_sf"/>
</dbReference>
<sequence length="647" mass="71967">MPKENKIKNAFKRADVHKKAKREKEQSKLQRRLEIKKAEKDKVNGAALKAERLAKNIPITLDNTRVFDSSSYLTANPATLRELERKAEEASRIVNGQGSTGDQDNDSDSGNESMPEAGPSRHRHPEQDQAEGEQGGQHDGEDDADANSADATNTNDPSAPLPPPRILITTSPSPCKYTYQFCDDLKNVFPGGEFFKRPKGRGYEIGRVARWAGKRGYGALIVVNEDHKAPSKTNTNFSMLPPANNTTTDAITLINLPAGPTAYFKLTSVIPTANLIGHARPTPHSPELILNNFTTLLGNSVGRVFGSLFPPQPQFRGRQVVTLHNQRDFLFFRRHRYMFSSATSAKLQEIGPRFTLKLRWLRNGLPAVTAPDGRAPTGGDHEADLDSDSDGEDIDQAAIDKKEQDDEDEAMKEIGQPSAKASQQKGIKVPALDEEQEYEWKWKISEIYDILTSNSPELSPPSPQEPSSSSGNLPPSQQPLSKPNPPKRYRATSPDDETDEQMARRLQEEYTGNGRPRRSTVGRSSKPVKKRKVISEARVNSDGEGSGSADETSKKSRRGGGGGGAFNKELILSEPLSDLVGTSRLSRPQVVKHIWDYVKERDLQDPRDRRYILCDEKLSRVFHTERLHMFTMNKVLVDHVRNPDEVL</sequence>
<evidence type="ECO:0000259" key="3">
    <source>
        <dbReference type="PROSITE" id="PS51925"/>
    </source>
</evidence>
<feature type="domain" description="Brix" evidence="2">
    <location>
        <begin position="164"/>
        <end position="367"/>
    </location>
</feature>
<dbReference type="PANTHER" id="PTHR22734:SF3">
    <property type="entry name" value="RIBOSOME PRODUCTION FACTOR 1"/>
    <property type="match status" value="1"/>
</dbReference>
<dbReference type="PROSITE" id="PS50833">
    <property type="entry name" value="BRIX"/>
    <property type="match status" value="1"/>
</dbReference>
<dbReference type="SMART" id="SM00879">
    <property type="entry name" value="Brix"/>
    <property type="match status" value="1"/>
</dbReference>
<dbReference type="Gene3D" id="3.40.50.10480">
    <property type="entry name" value="Probable brix-domain ribosomal biogenesis protein"/>
    <property type="match status" value="1"/>
</dbReference>
<feature type="compositionally biased region" description="Basic residues" evidence="1">
    <location>
        <begin position="9"/>
        <end position="21"/>
    </location>
</feature>
<feature type="compositionally biased region" description="Basic residues" evidence="1">
    <location>
        <begin position="515"/>
        <end position="532"/>
    </location>
</feature>
<dbReference type="GO" id="GO:0000460">
    <property type="term" value="P:maturation of 5.8S rRNA"/>
    <property type="evidence" value="ECO:0007669"/>
    <property type="project" value="TreeGrafter"/>
</dbReference>
<dbReference type="Pfam" id="PF04427">
    <property type="entry name" value="Brix"/>
    <property type="match status" value="1"/>
</dbReference>
<feature type="compositionally biased region" description="Acidic residues" evidence="1">
    <location>
        <begin position="385"/>
        <end position="395"/>
    </location>
</feature>
<dbReference type="PANTHER" id="PTHR22734">
    <property type="entry name" value="U3 SMALL NUCLEOLAR RIBONUCLEOPROTEIN PROTEIN IMP4"/>
    <property type="match status" value="1"/>
</dbReference>
<feature type="region of interest" description="Disordered" evidence="1">
    <location>
        <begin position="83"/>
        <end position="169"/>
    </location>
</feature>
<comment type="caution">
    <text evidence="4">The sequence shown here is derived from an EMBL/GenBank/DDBJ whole genome shotgun (WGS) entry which is preliminary data.</text>
</comment>
<dbReference type="SUPFAM" id="SSF47592">
    <property type="entry name" value="SWIB/MDM2 domain"/>
    <property type="match status" value="1"/>
</dbReference>
<dbReference type="CDD" id="cd10567">
    <property type="entry name" value="SWIB-MDM2_like"/>
    <property type="match status" value="1"/>
</dbReference>
<feature type="region of interest" description="Disordered" evidence="1">
    <location>
        <begin position="1"/>
        <end position="33"/>
    </location>
</feature>
<protein>
    <submittedName>
        <fullName evidence="4">Uncharacterized protein</fullName>
    </submittedName>
</protein>
<gene>
    <name evidence="4" type="ORF">B9479_005469</name>
</gene>
<dbReference type="GO" id="GO:0030687">
    <property type="term" value="C:preribosome, large subunit precursor"/>
    <property type="evidence" value="ECO:0007669"/>
    <property type="project" value="TreeGrafter"/>
</dbReference>
<organism evidence="4 5">
    <name type="scientific">Cryptococcus floricola</name>
    <dbReference type="NCBI Taxonomy" id="2591691"/>
    <lineage>
        <taxon>Eukaryota</taxon>
        <taxon>Fungi</taxon>
        <taxon>Dikarya</taxon>
        <taxon>Basidiomycota</taxon>
        <taxon>Agaricomycotina</taxon>
        <taxon>Tremellomycetes</taxon>
        <taxon>Tremellales</taxon>
        <taxon>Cryptococcaceae</taxon>
        <taxon>Cryptococcus</taxon>
    </lineage>
</organism>
<accession>A0A5D3AV13</accession>
<feature type="region of interest" description="Disordered" evidence="1">
    <location>
        <begin position="368"/>
        <end position="428"/>
    </location>
</feature>
<dbReference type="Gene3D" id="1.10.245.10">
    <property type="entry name" value="SWIB/MDM2 domain"/>
    <property type="match status" value="1"/>
</dbReference>
<dbReference type="GO" id="GO:0042134">
    <property type="term" value="F:rRNA primary transcript binding"/>
    <property type="evidence" value="ECO:0007669"/>
    <property type="project" value="InterPro"/>
</dbReference>
<dbReference type="SUPFAM" id="SSF52954">
    <property type="entry name" value="Class II aaRS ABD-related"/>
    <property type="match status" value="1"/>
</dbReference>
<dbReference type="AlphaFoldDB" id="A0A5D3AV13"/>
<dbReference type="EMBL" id="NIDF01000074">
    <property type="protein sequence ID" value="TYJ53920.1"/>
    <property type="molecule type" value="Genomic_DNA"/>
</dbReference>
<dbReference type="Proteomes" id="UP000322245">
    <property type="component" value="Unassembled WGS sequence"/>
</dbReference>
<dbReference type="InterPro" id="IPR007109">
    <property type="entry name" value="Brix"/>
</dbReference>
<dbReference type="InterPro" id="IPR019835">
    <property type="entry name" value="SWIB_domain"/>
</dbReference>
<feature type="region of interest" description="Disordered" evidence="1">
    <location>
        <begin position="453"/>
        <end position="568"/>
    </location>
</feature>
<evidence type="ECO:0000256" key="1">
    <source>
        <dbReference type="SAM" id="MobiDB-lite"/>
    </source>
</evidence>
<feature type="compositionally biased region" description="Polar residues" evidence="1">
    <location>
        <begin position="471"/>
        <end position="481"/>
    </location>
</feature>
<dbReference type="InterPro" id="IPR003121">
    <property type="entry name" value="SWIB_MDM2_domain"/>
</dbReference>
<feature type="compositionally biased region" description="Basic and acidic residues" evidence="1">
    <location>
        <begin position="22"/>
        <end position="33"/>
    </location>
</feature>
<evidence type="ECO:0000313" key="4">
    <source>
        <dbReference type="EMBL" id="TYJ53920.1"/>
    </source>
</evidence>